<dbReference type="RefSeq" id="WP_120784031.1">
    <property type="nucleotide sequence ID" value="NZ_CP032626.1"/>
</dbReference>
<evidence type="ECO:0000256" key="5">
    <source>
        <dbReference type="ARBA" id="ARBA00023288"/>
    </source>
</evidence>
<dbReference type="InterPro" id="IPR004872">
    <property type="entry name" value="Lipoprotein_NlpA"/>
</dbReference>
<sequence length="274" mass="30274">MKKGYKKLLLAFTFLLVLPLTLLAGCGKNSAHTVKVGVIGGDARVWKSVQSRVKKEGINLQIVQFTDYSQPNAALTNKEININSFQNYAFQDNWNAAHHTKIVSIGKTIFSPLTLYSKKVSNVKDLRKGASIAVANDVTNEARGLKLLASAGLIKLRNTPLPTVKDITENKKDLKIVPLDAAQTPRALADEDASVVNGGFALDAKLSFKDILFEEPTNKAAIPYINIISANKSDQNNKDYKKVVKVYQSQATKDLLKKLYKNEEIPAWDVNFNK</sequence>
<keyword evidence="5 6" id="KW-0449">Lipoprotein</keyword>
<dbReference type="Gene3D" id="3.40.190.10">
    <property type="entry name" value="Periplasmic binding protein-like II"/>
    <property type="match status" value="2"/>
</dbReference>
<gene>
    <name evidence="9" type="ORF">D7I45_01505</name>
</gene>
<evidence type="ECO:0000256" key="8">
    <source>
        <dbReference type="SAM" id="SignalP"/>
    </source>
</evidence>
<dbReference type="PANTHER" id="PTHR30429:SF3">
    <property type="entry name" value="LIPOPROTEIN"/>
    <property type="match status" value="1"/>
</dbReference>
<dbReference type="AlphaFoldDB" id="A0A387AQR3"/>
<name>A0A387AQR3_9LACO</name>
<accession>A0A387AQR3</accession>
<evidence type="ECO:0000256" key="1">
    <source>
        <dbReference type="ARBA" id="ARBA00004635"/>
    </source>
</evidence>
<evidence type="ECO:0000256" key="6">
    <source>
        <dbReference type="PIRNR" id="PIRNR002854"/>
    </source>
</evidence>
<dbReference type="OrthoDB" id="9812878at2"/>
<keyword evidence="10" id="KW-1185">Reference proteome</keyword>
<feature type="chain" id="PRO_5038905237" description="Lipoprotein" evidence="8">
    <location>
        <begin position="25"/>
        <end position="274"/>
    </location>
</feature>
<evidence type="ECO:0000256" key="3">
    <source>
        <dbReference type="ARBA" id="ARBA00023136"/>
    </source>
</evidence>
<keyword evidence="2 8" id="KW-0732">Signal</keyword>
<comment type="similarity">
    <text evidence="6">Belongs to the nlpA lipoprotein family.</text>
</comment>
<evidence type="ECO:0000256" key="4">
    <source>
        <dbReference type="ARBA" id="ARBA00023139"/>
    </source>
</evidence>
<dbReference type="Pfam" id="PF03180">
    <property type="entry name" value="Lipoprotein_9"/>
    <property type="match status" value="1"/>
</dbReference>
<dbReference type="KEGG" id="abom:D7I45_01505"/>
<feature type="lipid moiety-binding region" description="S-diacylglycerol cysteine" evidence="7">
    <location>
        <position position="26"/>
    </location>
</feature>
<evidence type="ECO:0000256" key="7">
    <source>
        <dbReference type="PIRSR" id="PIRSR002854-1"/>
    </source>
</evidence>
<comment type="subcellular location">
    <subcellularLocation>
        <location evidence="1">Membrane</location>
        <topology evidence="1">Lipid-anchor</topology>
    </subcellularLocation>
</comment>
<organism evidence="9 10">
    <name type="scientific">Apilactobacillus bombintestini</name>
    <dbReference type="NCBI Taxonomy" id="2419772"/>
    <lineage>
        <taxon>Bacteria</taxon>
        <taxon>Bacillati</taxon>
        <taxon>Bacillota</taxon>
        <taxon>Bacilli</taxon>
        <taxon>Lactobacillales</taxon>
        <taxon>Lactobacillaceae</taxon>
        <taxon>Apilactobacillus</taxon>
    </lineage>
</organism>
<evidence type="ECO:0000313" key="9">
    <source>
        <dbReference type="EMBL" id="AYF92257.1"/>
    </source>
</evidence>
<evidence type="ECO:0000256" key="2">
    <source>
        <dbReference type="ARBA" id="ARBA00022729"/>
    </source>
</evidence>
<keyword evidence="4" id="KW-0564">Palmitate</keyword>
<feature type="signal peptide" evidence="8">
    <location>
        <begin position="1"/>
        <end position="24"/>
    </location>
</feature>
<dbReference type="PIRSF" id="PIRSF002854">
    <property type="entry name" value="MetQ"/>
    <property type="match status" value="1"/>
</dbReference>
<dbReference type="SUPFAM" id="SSF53850">
    <property type="entry name" value="Periplasmic binding protein-like II"/>
    <property type="match status" value="1"/>
</dbReference>
<dbReference type="PROSITE" id="PS51257">
    <property type="entry name" value="PROKAR_LIPOPROTEIN"/>
    <property type="match status" value="1"/>
</dbReference>
<evidence type="ECO:0000313" key="10">
    <source>
        <dbReference type="Proteomes" id="UP000272003"/>
    </source>
</evidence>
<dbReference type="EMBL" id="CP032626">
    <property type="protein sequence ID" value="AYF92257.1"/>
    <property type="molecule type" value="Genomic_DNA"/>
</dbReference>
<dbReference type="Proteomes" id="UP000272003">
    <property type="component" value="Chromosome"/>
</dbReference>
<reference evidence="9 10" key="1">
    <citation type="submission" date="2018-09" db="EMBL/GenBank/DDBJ databases">
        <title>Genome sequencing of strain BHWM-4.</title>
        <authorList>
            <person name="Heo J."/>
            <person name="Kim S.-J."/>
            <person name="Kwon S.-W."/>
        </authorList>
    </citation>
    <scope>NUCLEOTIDE SEQUENCE [LARGE SCALE GENOMIC DNA]</scope>
    <source>
        <strain evidence="9 10">BHWM-4</strain>
    </source>
</reference>
<protein>
    <recommendedName>
        <fullName evidence="6">Lipoprotein</fullName>
    </recommendedName>
</protein>
<dbReference type="GO" id="GO:0016020">
    <property type="term" value="C:membrane"/>
    <property type="evidence" value="ECO:0007669"/>
    <property type="project" value="UniProtKB-SubCell"/>
</dbReference>
<keyword evidence="3" id="KW-0472">Membrane</keyword>
<dbReference type="PANTHER" id="PTHR30429">
    <property type="entry name" value="D-METHIONINE-BINDING LIPOPROTEIN METQ"/>
    <property type="match status" value="1"/>
</dbReference>
<proteinExistence type="inferred from homology"/>